<dbReference type="Proteomes" id="UP000595373">
    <property type="component" value="Chromosome"/>
</dbReference>
<dbReference type="InterPro" id="IPR023393">
    <property type="entry name" value="START-like_dom_sf"/>
</dbReference>
<name>A0A9Q6Z1X0_HISSO</name>
<dbReference type="RefSeq" id="WP_041604069.1">
    <property type="nucleotide sequence ID" value="NZ_CP018802.1"/>
</dbReference>
<dbReference type="OrthoDB" id="9804759at2"/>
<keyword evidence="5" id="KW-1185">Reference proteome</keyword>
<gene>
    <name evidence="4" type="ORF">JFL49_03290</name>
</gene>
<dbReference type="PANTHER" id="PTHR12901">
    <property type="entry name" value="SPERM PROTEIN HOMOLOG"/>
    <property type="match status" value="1"/>
</dbReference>
<comment type="similarity">
    <text evidence="1">Belongs to the ribosome association toxin RatA family.</text>
</comment>
<accession>A0A9Q6Z1X0</accession>
<protein>
    <submittedName>
        <fullName evidence="4">Type II toxin-antitoxin system RatA family toxin</fullName>
    </submittedName>
</protein>
<evidence type="ECO:0000313" key="4">
    <source>
        <dbReference type="EMBL" id="QQF82943.1"/>
    </source>
</evidence>
<dbReference type="InterPro" id="IPR044996">
    <property type="entry name" value="COQ10-like"/>
</dbReference>
<keyword evidence="2" id="KW-1277">Toxin-antitoxin system</keyword>
<proteinExistence type="inferred from homology"/>
<dbReference type="PANTHER" id="PTHR12901:SF10">
    <property type="entry name" value="COENZYME Q-BINDING PROTEIN COQ10, MITOCHONDRIAL"/>
    <property type="match status" value="1"/>
</dbReference>
<sequence>MPSINQRALVSYSAKQMYDIVNDYESYPQFLPHCIAAKALQSIDNETIGELTISTAGIKQVFATKNQLIPNQEITMQLASGPFKYLQGKWVFREIDEQSCEIALQLEFEFSNPVIAFAFGRIFSQLTTKMIEAFKQRAKDVYLD</sequence>
<evidence type="ECO:0000256" key="2">
    <source>
        <dbReference type="ARBA" id="ARBA00022649"/>
    </source>
</evidence>
<organism evidence="4 5">
    <name type="scientific">Histophilus somni</name>
    <name type="common">Haemophilus somnus</name>
    <dbReference type="NCBI Taxonomy" id="731"/>
    <lineage>
        <taxon>Bacteria</taxon>
        <taxon>Pseudomonadati</taxon>
        <taxon>Pseudomonadota</taxon>
        <taxon>Gammaproteobacteria</taxon>
        <taxon>Pasteurellales</taxon>
        <taxon>Pasteurellaceae</taxon>
        <taxon>Histophilus</taxon>
    </lineage>
</organism>
<feature type="domain" description="Coenzyme Q-binding protein COQ10 START" evidence="3">
    <location>
        <begin position="10"/>
        <end position="135"/>
    </location>
</feature>
<dbReference type="AlphaFoldDB" id="A0A9Q6Z1X0"/>
<dbReference type="SUPFAM" id="SSF55961">
    <property type="entry name" value="Bet v1-like"/>
    <property type="match status" value="1"/>
</dbReference>
<dbReference type="Gene3D" id="3.30.530.20">
    <property type="match status" value="1"/>
</dbReference>
<evidence type="ECO:0000256" key="1">
    <source>
        <dbReference type="ARBA" id="ARBA00008918"/>
    </source>
</evidence>
<dbReference type="CDD" id="cd07813">
    <property type="entry name" value="COQ10p_like"/>
    <property type="match status" value="1"/>
</dbReference>
<dbReference type="GO" id="GO:0048039">
    <property type="term" value="F:ubiquinone binding"/>
    <property type="evidence" value="ECO:0007669"/>
    <property type="project" value="InterPro"/>
</dbReference>
<dbReference type="GO" id="GO:0045333">
    <property type="term" value="P:cellular respiration"/>
    <property type="evidence" value="ECO:0007669"/>
    <property type="project" value="InterPro"/>
</dbReference>
<reference evidence="4 5" key="1">
    <citation type="submission" date="2020-12" db="EMBL/GenBank/DDBJ databases">
        <title>ASc-MMNZ-VFA-070.</title>
        <authorList>
            <person name="Schryvers A."/>
            <person name="Mostafa Nazari M."/>
            <person name="Farshchi Andisi V."/>
            <person name="Timsit E."/>
            <person name="Walter Morck D."/>
        </authorList>
    </citation>
    <scope>NUCLEOTIDE SEQUENCE [LARGE SCALE GENOMIC DNA]</scope>
    <source>
        <strain evidence="4 5">ASc-MMNZ-VFA-070</strain>
    </source>
</reference>
<evidence type="ECO:0000313" key="5">
    <source>
        <dbReference type="Proteomes" id="UP000595373"/>
    </source>
</evidence>
<dbReference type="Pfam" id="PF03364">
    <property type="entry name" value="Polyketide_cyc"/>
    <property type="match status" value="1"/>
</dbReference>
<dbReference type="InterPro" id="IPR005031">
    <property type="entry name" value="COQ10_START"/>
</dbReference>
<evidence type="ECO:0000259" key="3">
    <source>
        <dbReference type="Pfam" id="PF03364"/>
    </source>
</evidence>
<dbReference type="EMBL" id="CP066558">
    <property type="protein sequence ID" value="QQF82943.1"/>
    <property type="molecule type" value="Genomic_DNA"/>
</dbReference>